<evidence type="ECO:0000256" key="9">
    <source>
        <dbReference type="PIRSR" id="PIRSR639901-2"/>
    </source>
</evidence>
<feature type="domain" description="3-deoxy-D-manno-octulosonic-acid transferase N-terminal" evidence="11">
    <location>
        <begin position="28"/>
        <end position="194"/>
    </location>
</feature>
<feature type="active site" description="Proton acceptor" evidence="8">
    <location>
        <position position="52"/>
    </location>
</feature>
<dbReference type="Pfam" id="PF04413">
    <property type="entry name" value="Glycos_transf_N"/>
    <property type="match status" value="1"/>
</dbReference>
<keyword evidence="10" id="KW-1003">Cell membrane</keyword>
<keyword evidence="10" id="KW-0472">Membrane</keyword>
<dbReference type="EC" id="2.4.99.12" evidence="3 10"/>
<feature type="site" description="Transition state stabilizer" evidence="9">
    <location>
        <position position="119"/>
    </location>
</feature>
<evidence type="ECO:0000256" key="8">
    <source>
        <dbReference type="PIRSR" id="PIRSR639901-1"/>
    </source>
</evidence>
<dbReference type="Gene3D" id="3.40.50.11720">
    <property type="entry name" value="3-Deoxy-D-manno-octulosonic-acid transferase, N-terminal domain"/>
    <property type="match status" value="1"/>
</dbReference>
<accession>A0A327YM82</accession>
<dbReference type="InterPro" id="IPR038107">
    <property type="entry name" value="Glycos_transf_N_sf"/>
</dbReference>
<dbReference type="GO" id="GO:0009244">
    <property type="term" value="P:lipopolysaccharide core region biosynthetic process"/>
    <property type="evidence" value="ECO:0007669"/>
    <property type="project" value="UniProtKB-UniRule"/>
</dbReference>
<comment type="pathway">
    <text evidence="2 10">Bacterial outer membrane biogenesis; LPS core biosynthesis.</text>
</comment>
<evidence type="ECO:0000313" key="13">
    <source>
        <dbReference type="Proteomes" id="UP000249165"/>
    </source>
</evidence>
<dbReference type="Gene3D" id="3.40.50.2000">
    <property type="entry name" value="Glycogen Phosphorylase B"/>
    <property type="match status" value="1"/>
</dbReference>
<proteinExistence type="inferred from homology"/>
<keyword evidence="10" id="KW-0448">Lipopolysaccharide biosynthesis</keyword>
<organism evidence="12 13">
    <name type="scientific">Salipiger aestuarii</name>
    <dbReference type="NCBI Taxonomy" id="568098"/>
    <lineage>
        <taxon>Bacteria</taxon>
        <taxon>Pseudomonadati</taxon>
        <taxon>Pseudomonadota</taxon>
        <taxon>Alphaproteobacteria</taxon>
        <taxon>Rhodobacterales</taxon>
        <taxon>Roseobacteraceae</taxon>
        <taxon>Salipiger</taxon>
    </lineage>
</organism>
<feature type="site" description="Transition state stabilizer" evidence="9">
    <location>
        <position position="194"/>
    </location>
</feature>
<comment type="subcellular location">
    <subcellularLocation>
        <location evidence="10">Cell membrane</location>
    </subcellularLocation>
</comment>
<protein>
    <recommendedName>
        <fullName evidence="4 10">3-deoxy-D-manno-octulosonic acid transferase</fullName>
        <shortName evidence="10">Kdo transferase</shortName>
        <ecNumber evidence="3 10">2.4.99.12</ecNumber>
    </recommendedName>
    <alternativeName>
        <fullName evidence="6 10">Lipid IV(A) 3-deoxy-D-manno-octulosonic acid transferase</fullName>
    </alternativeName>
</protein>
<dbReference type="EMBL" id="QLMG01000005">
    <property type="protein sequence ID" value="RAK20815.1"/>
    <property type="molecule type" value="Genomic_DNA"/>
</dbReference>
<dbReference type="InterPro" id="IPR007507">
    <property type="entry name" value="Glycos_transf_N"/>
</dbReference>
<keyword evidence="13" id="KW-1185">Reference proteome</keyword>
<evidence type="ECO:0000256" key="4">
    <source>
        <dbReference type="ARBA" id="ARBA00019077"/>
    </source>
</evidence>
<dbReference type="UniPathway" id="UPA00958"/>
<dbReference type="InterPro" id="IPR039901">
    <property type="entry name" value="Kdotransferase"/>
</dbReference>
<comment type="similarity">
    <text evidence="10">Belongs to the glycosyltransferase group 1 family.</text>
</comment>
<reference evidence="12 13" key="1">
    <citation type="submission" date="2018-06" db="EMBL/GenBank/DDBJ databases">
        <title>Genomic Encyclopedia of Archaeal and Bacterial Type Strains, Phase II (KMG-II): from individual species to whole genera.</title>
        <authorList>
            <person name="Goeker M."/>
        </authorList>
    </citation>
    <scope>NUCLEOTIDE SEQUENCE [LARGE SCALE GENOMIC DNA]</scope>
    <source>
        <strain evidence="12 13">DSM 22011</strain>
    </source>
</reference>
<evidence type="ECO:0000256" key="10">
    <source>
        <dbReference type="RuleBase" id="RU365103"/>
    </source>
</evidence>
<evidence type="ECO:0000256" key="5">
    <source>
        <dbReference type="ARBA" id="ARBA00022679"/>
    </source>
</evidence>
<evidence type="ECO:0000256" key="3">
    <source>
        <dbReference type="ARBA" id="ARBA00012621"/>
    </source>
</evidence>
<name>A0A327YM82_9RHOB</name>
<evidence type="ECO:0000256" key="6">
    <source>
        <dbReference type="ARBA" id="ARBA00031445"/>
    </source>
</evidence>
<keyword evidence="5 10" id="KW-0808">Transferase</keyword>
<dbReference type="OrthoDB" id="9789797at2"/>
<evidence type="ECO:0000313" key="12">
    <source>
        <dbReference type="EMBL" id="RAK20815.1"/>
    </source>
</evidence>
<dbReference type="RefSeq" id="WP_009505236.1">
    <property type="nucleotide sequence ID" value="NZ_LIGK01000006.1"/>
</dbReference>
<dbReference type="Proteomes" id="UP000249165">
    <property type="component" value="Unassembled WGS sequence"/>
</dbReference>
<comment type="caution">
    <text evidence="12">The sequence shown here is derived from an EMBL/GenBank/DDBJ whole genome shotgun (WGS) entry which is preliminary data.</text>
</comment>
<dbReference type="GO" id="GO:0043842">
    <property type="term" value="F:Kdo transferase activity"/>
    <property type="evidence" value="ECO:0007669"/>
    <property type="project" value="UniProtKB-EC"/>
</dbReference>
<comment type="catalytic activity">
    <reaction evidence="7 10">
        <text>lipid IVA (E. coli) + CMP-3-deoxy-beta-D-manno-octulosonate = alpha-Kdo-(2-&gt;6)-lipid IVA (E. coli) + CMP + H(+)</text>
        <dbReference type="Rhea" id="RHEA:28066"/>
        <dbReference type="ChEBI" id="CHEBI:15378"/>
        <dbReference type="ChEBI" id="CHEBI:58603"/>
        <dbReference type="ChEBI" id="CHEBI:60364"/>
        <dbReference type="ChEBI" id="CHEBI:60377"/>
        <dbReference type="ChEBI" id="CHEBI:85987"/>
        <dbReference type="EC" id="2.4.99.12"/>
    </reaction>
</comment>
<dbReference type="GO" id="GO:0009245">
    <property type="term" value="P:lipid A biosynthetic process"/>
    <property type="evidence" value="ECO:0007669"/>
    <property type="project" value="TreeGrafter"/>
</dbReference>
<comment type="function">
    <text evidence="1 10">Involved in lipopolysaccharide (LPS) biosynthesis. Catalyzes the transfer of 3-deoxy-D-manno-octulosonate (Kdo) residue(s) from CMP-Kdo to lipid IV(A), the tetraacyldisaccharide-1,4'-bisphosphate precursor of lipid A.</text>
</comment>
<sequence>MLLYRLLTTLFAAVVLGRLVLGRSFGDLRARLALGPAEPGHHLWLHAASNGELASARPLIEALRIARPDLALVVTCNSVTGVALAQSWGLPARLAPLDLGWVTRRFLRNWSVRAHLAMESELWPHRVLGCPGPVLIMGGRLSERTARAWRLFGGLQRRLLARIHWLSAQDEGSLARYLAAGLPADAAGPVVDLKALYDPPDLHDATLSGLNRDHTWLAASTHEGEEATALTAHLVARAQEPELRLILAPRHPRRADDIVRLANAKGLTVARRSLGEAPDADVYLADTLGEMALFYAAAGRVFIGGTLADRGGHTPYEPAACGAALIHGPDVRNFRAPFARLDAAGAACAIDSAETLAAALLALHPRQRAMGQAARALLRPRMDAQALVAGISARLDTLTPA</sequence>
<evidence type="ECO:0000256" key="2">
    <source>
        <dbReference type="ARBA" id="ARBA00004713"/>
    </source>
</evidence>
<dbReference type="AlphaFoldDB" id="A0A327YM82"/>
<evidence type="ECO:0000259" key="11">
    <source>
        <dbReference type="Pfam" id="PF04413"/>
    </source>
</evidence>
<evidence type="ECO:0000256" key="7">
    <source>
        <dbReference type="ARBA" id="ARBA00049183"/>
    </source>
</evidence>
<dbReference type="GO" id="GO:0005886">
    <property type="term" value="C:plasma membrane"/>
    <property type="evidence" value="ECO:0007669"/>
    <property type="project" value="UniProtKB-SubCell"/>
</dbReference>
<gene>
    <name evidence="12" type="ORF">ATI53_100563</name>
</gene>
<evidence type="ECO:0000256" key="1">
    <source>
        <dbReference type="ARBA" id="ARBA00003394"/>
    </source>
</evidence>
<dbReference type="PANTHER" id="PTHR42755:SF1">
    <property type="entry name" value="3-DEOXY-D-MANNO-OCTULOSONIC ACID TRANSFERASE, MITOCHONDRIAL-RELATED"/>
    <property type="match status" value="1"/>
</dbReference>
<dbReference type="PANTHER" id="PTHR42755">
    <property type="entry name" value="3-DEOXY-MANNO-OCTULOSONATE CYTIDYLYLTRANSFERASE"/>
    <property type="match status" value="1"/>
</dbReference>